<protein>
    <recommendedName>
        <fullName evidence="2">HTH merR-type domain-containing protein</fullName>
    </recommendedName>
</protein>
<dbReference type="EMBL" id="NSIT01000009">
    <property type="protein sequence ID" value="PJE80670.1"/>
    <property type="molecule type" value="Genomic_DNA"/>
</dbReference>
<sequence>MKTTATEIQGAGGGGAMKSMINRKEVMARLGIKSFTTLKKYMDDGVIPAGVKMLNGTGMWHEHEVDAVAAAFMDGKSRPVIRKMVRDMADHRGKHAYPNCPGVMSS</sequence>
<accession>A0A2H9TBP6</accession>
<comment type="caution">
    <text evidence="1">The sequence shown here is derived from an EMBL/GenBank/DDBJ whole genome shotgun (WGS) entry which is preliminary data.</text>
</comment>
<reference evidence="1" key="1">
    <citation type="journal article" date="2017" name="Appl. Environ. Microbiol.">
        <title>Molecular characterization of an Endozoicomonas-like organism causing infection in king scallop Pecten maximus L.</title>
        <authorList>
            <person name="Cano I."/>
            <person name="van Aerle R."/>
            <person name="Ross S."/>
            <person name="Verner-Jeffreys D.W."/>
            <person name="Paley R.K."/>
            <person name="Rimmer G."/>
            <person name="Ryder D."/>
            <person name="Hooper P."/>
            <person name="Stone D."/>
            <person name="Feist S.W."/>
        </authorList>
    </citation>
    <scope>NUCLEOTIDE SEQUENCE</scope>
</reference>
<evidence type="ECO:0000313" key="1">
    <source>
        <dbReference type="EMBL" id="PJE80670.1"/>
    </source>
</evidence>
<proteinExistence type="predicted"/>
<evidence type="ECO:0008006" key="2">
    <source>
        <dbReference type="Google" id="ProtNLM"/>
    </source>
</evidence>
<gene>
    <name evidence="1" type="ORF">CI610_00331</name>
</gene>
<name>A0A2H9TBP6_9ZZZZ</name>
<dbReference type="AlphaFoldDB" id="A0A2H9TBP6"/>
<organism evidence="1">
    <name type="scientific">invertebrate metagenome</name>
    <dbReference type="NCBI Taxonomy" id="1711999"/>
    <lineage>
        <taxon>unclassified sequences</taxon>
        <taxon>metagenomes</taxon>
        <taxon>organismal metagenomes</taxon>
    </lineage>
</organism>